<dbReference type="STRING" id="1631871.FOL01_1571"/>
<dbReference type="PROSITE" id="PS50206">
    <property type="entry name" value="RHODANESE_3"/>
    <property type="match status" value="1"/>
</dbReference>
<feature type="domain" description="Rhodanese" evidence="1">
    <location>
        <begin position="42"/>
        <end position="126"/>
    </location>
</feature>
<organism evidence="2 3">
    <name type="scientific">Weissella jogaejeotgali</name>
    <dbReference type="NCBI Taxonomy" id="1631871"/>
    <lineage>
        <taxon>Bacteria</taxon>
        <taxon>Bacillati</taxon>
        <taxon>Bacillota</taxon>
        <taxon>Bacilli</taxon>
        <taxon>Lactobacillales</taxon>
        <taxon>Lactobacillaceae</taxon>
        <taxon>Weissella</taxon>
    </lineage>
</organism>
<reference evidence="2 3" key="1">
    <citation type="submission" date="2016-02" db="EMBL/GenBank/DDBJ databases">
        <title>Complete Genome Sequence of Weissella jogaejeotgali FOL01.</title>
        <authorList>
            <person name="Lee J.-H."/>
            <person name="Ku H.-J."/>
        </authorList>
    </citation>
    <scope>NUCLEOTIDE SEQUENCE [LARGE SCALE GENOMIC DNA]</scope>
    <source>
        <strain evidence="2 3">FOL01</strain>
    </source>
</reference>
<dbReference type="SMART" id="SM00450">
    <property type="entry name" value="RHOD"/>
    <property type="match status" value="1"/>
</dbReference>
<dbReference type="EMBL" id="CP014332">
    <property type="protein sequence ID" value="APS42430.1"/>
    <property type="molecule type" value="Genomic_DNA"/>
</dbReference>
<dbReference type="Gene3D" id="3.40.250.10">
    <property type="entry name" value="Rhodanese-like domain"/>
    <property type="match status" value="1"/>
</dbReference>
<dbReference type="SUPFAM" id="SSF52821">
    <property type="entry name" value="Rhodanese/Cell cycle control phosphatase"/>
    <property type="match status" value="1"/>
</dbReference>
<dbReference type="InterPro" id="IPR001763">
    <property type="entry name" value="Rhodanese-like_dom"/>
</dbReference>
<proteinExistence type="predicted"/>
<evidence type="ECO:0000313" key="3">
    <source>
        <dbReference type="Proteomes" id="UP000185473"/>
    </source>
</evidence>
<dbReference type="PANTHER" id="PTHR43031">
    <property type="entry name" value="FAD-DEPENDENT OXIDOREDUCTASE"/>
    <property type="match status" value="1"/>
</dbReference>
<dbReference type="Proteomes" id="UP000185473">
    <property type="component" value="Chromosome"/>
</dbReference>
<gene>
    <name evidence="2" type="ORF">FOL01_1571</name>
</gene>
<dbReference type="RefSeq" id="WP_075270174.1">
    <property type="nucleotide sequence ID" value="NZ_CP014332.1"/>
</dbReference>
<dbReference type="KEGG" id="wjo:FOL01_1571"/>
<name>A0A1L6RD72_9LACO</name>
<dbReference type="InterPro" id="IPR036873">
    <property type="entry name" value="Rhodanese-like_dom_sf"/>
</dbReference>
<evidence type="ECO:0000259" key="1">
    <source>
        <dbReference type="PROSITE" id="PS50206"/>
    </source>
</evidence>
<dbReference type="AlphaFoldDB" id="A0A1L6RD72"/>
<protein>
    <submittedName>
        <fullName evidence="2">Rhodanese-like domain protein</fullName>
    </submittedName>
</protein>
<sequence>MWITLFTIILLWFLWYVGNKLWTNSLLKKSATVLSSEDFESQSHGHDIVDIREPAKFKSKHVFGARNIQYMMLKENHAALRKDKPVFLYDENMQFAARMANTLKKDGYDQVYVLKNGFADYKGKVKSNQ</sequence>
<dbReference type="Pfam" id="PF00581">
    <property type="entry name" value="Rhodanese"/>
    <property type="match status" value="1"/>
</dbReference>
<dbReference type="OrthoDB" id="9808735at2"/>
<dbReference type="InterPro" id="IPR050229">
    <property type="entry name" value="GlpE_sulfurtransferase"/>
</dbReference>
<keyword evidence="3" id="KW-1185">Reference proteome</keyword>
<accession>A0A1L6RD72</accession>
<dbReference type="PANTHER" id="PTHR43031:SF18">
    <property type="entry name" value="RHODANESE-RELATED SULFURTRANSFERASES"/>
    <property type="match status" value="1"/>
</dbReference>
<dbReference type="CDD" id="cd00158">
    <property type="entry name" value="RHOD"/>
    <property type="match status" value="1"/>
</dbReference>
<evidence type="ECO:0000313" key="2">
    <source>
        <dbReference type="EMBL" id="APS42430.1"/>
    </source>
</evidence>